<feature type="region of interest" description="Disordered" evidence="3">
    <location>
        <begin position="1"/>
        <end position="34"/>
    </location>
</feature>
<dbReference type="InterPro" id="IPR003888">
    <property type="entry name" value="FYrich_N"/>
</dbReference>
<gene>
    <name evidence="5" type="ORF">TRFO_17263</name>
</gene>
<evidence type="ECO:0000313" key="6">
    <source>
        <dbReference type="Proteomes" id="UP000179807"/>
    </source>
</evidence>
<dbReference type="Pfam" id="PF05965">
    <property type="entry name" value="FYRC"/>
    <property type="match status" value="1"/>
</dbReference>
<sequence length="1362" mass="158894">MEKSYNQATNSGKRSGNMRVSAKRGHAYSSKAPRQLQMTNTINSQNQKNKARYENLPDSDIDEIICIENINKVLKYSIKMKNSSYKASKWISDKDFNDFIHGNEIKNYYERIGFRKFVNVTFLIEEMILAIKGKSFLIKWKNLPIKYATWENSASPKMIERYHKLKPLMPPLNTEAESIELKQILGLNEQQLRVVKQIIQNYYNQLSHFALVGDVGSVMRKQILSAIYYLRMHTYTNYPVMFIVDESNVSLVAAEIEYFASMNCLQIYNDPSEIQLLHKNGWFYPESHSTLYKFIVVSFNAFQMIYDLVEKTRFLLVCADLTSSKISSTIIDNIELDYIKGDEFASPNDEKNQIETLAEYLNIATINSKMVIQLLPHSIAPYDSITYPLFLLQSRFLESVCSPNHLIREDFIACHMMPEQRFIYDSFISQYYDDENIENNQSLIDNLCLIADHPAFVQRNYSPSAAINDGISQFIERSGKMKMVKRFIEQLHSEKKRTLIITTNQLFFDLLQQYFQTIDLPFGIIDTHQPRKFYKYQFVLLHLNEADHFDWIEYRFSCILCLSPSINLLSRMPNYQAPYYKIPRCTIYRIFNDDSIELQLAVKGKSTNIQETPSVLSFIKGTYALPIRELVRKSQIDSFPKNIEVGKFIPVMNEIQESPESDICDFSEEWDYQTFIQSLHIISTVCWGNWTLMVSKMPINLVEGSMKIIAYLLLEKMLDISPNPNVIATVFYKKFISDDELKENESMSQILSRFRSAIEDFFQEYLQENENDIDIRLKRIEDMMVLAMVLSRTGGQSDDIYIPKCEDFIPATNWTDDDDRNLINVIYWNGYNQCNSTLGNFNYCTLKCRFHALIKSYISEITKITSTALKSSDKNEILSWDEEKQYQFSNILADYGQFLKVSDFRQLMELNDDTDGSIELMKKKFIEYSQGIEQDCLINPIPFDNLARSFEFFEMLENLDLNNLYEEDRAIVKAVRFWGLCRCTISPVIKSTLKNPNIVMIKSEINKMTKVKIDQSHIIYNTIGLYEICLPFTISDDITIISLGTINPEHSNEEFIYPNGYSAKCYYRGAKTICSIVEKDLRLIFRIEVIEGNQPNVEGKTPEEAWKKFFKDVMKFKDYTFELWRTPGHELFGLCSPITKQIIQSLPKADLCTKYKPRAFKTDPRILEEKGILRSPNMRSSQVSDENDDFTFSPPPPPPATNKPPYSRPRNIVTPKNNYFQNRSYQTGRTTDNDSDRNDARMDARISNLHENGLHDNERFISHSQLEKIDQEIEDEERKGMEENKKEGSIDINSSKKSNPNMKLSFSEMSNLYHVFFSVDYMHVSNSTYLSRLPKREISKFRHSYRDLVKTNFLFRKNVLIP</sequence>
<dbReference type="SMART" id="SM00298">
    <property type="entry name" value="CHROMO"/>
    <property type="match status" value="2"/>
</dbReference>
<dbReference type="InterPro" id="IPR003889">
    <property type="entry name" value="FYrich_C"/>
</dbReference>
<dbReference type="Proteomes" id="UP000179807">
    <property type="component" value="Unassembled WGS sequence"/>
</dbReference>
<feature type="compositionally biased region" description="Basic and acidic residues" evidence="3">
    <location>
        <begin position="1274"/>
        <end position="1289"/>
    </location>
</feature>
<reference evidence="5" key="1">
    <citation type="submission" date="2016-10" db="EMBL/GenBank/DDBJ databases">
        <authorList>
            <person name="Benchimol M."/>
            <person name="Almeida L.G."/>
            <person name="Vasconcelos A.T."/>
            <person name="Perreira-Neves A."/>
            <person name="Rosa I.A."/>
            <person name="Tasca T."/>
            <person name="Bogo M.R."/>
            <person name="de Souza W."/>
        </authorList>
    </citation>
    <scope>NUCLEOTIDE SEQUENCE [LARGE SCALE GENOMIC DNA]</scope>
    <source>
        <strain evidence="5">K</strain>
    </source>
</reference>
<accession>A0A1J4KT12</accession>
<evidence type="ECO:0000313" key="5">
    <source>
        <dbReference type="EMBL" id="OHT12798.1"/>
    </source>
</evidence>
<comment type="caution">
    <text evidence="5">The sequence shown here is derived from an EMBL/GenBank/DDBJ whole genome shotgun (WGS) entry which is preliminary data.</text>
</comment>
<proteinExistence type="predicted"/>
<dbReference type="VEuPathDB" id="TrichDB:TRFO_17263"/>
<keyword evidence="2" id="KW-0539">Nucleus</keyword>
<name>A0A1J4KT12_9EUKA</name>
<dbReference type="InterPro" id="IPR027417">
    <property type="entry name" value="P-loop_NTPase"/>
</dbReference>
<dbReference type="SUPFAM" id="SSF52540">
    <property type="entry name" value="P-loop containing nucleoside triphosphate hydrolases"/>
    <property type="match status" value="1"/>
</dbReference>
<dbReference type="Gene3D" id="3.40.50.300">
    <property type="entry name" value="P-loop containing nucleotide triphosphate hydrolases"/>
    <property type="match status" value="1"/>
</dbReference>
<dbReference type="PROSITE" id="PS51542">
    <property type="entry name" value="FYRN"/>
    <property type="match status" value="1"/>
</dbReference>
<dbReference type="GO" id="GO:0005634">
    <property type="term" value="C:nucleus"/>
    <property type="evidence" value="ECO:0007669"/>
    <property type="project" value="UniProtKB-SubCell"/>
</dbReference>
<dbReference type="RefSeq" id="XP_068365934.1">
    <property type="nucleotide sequence ID" value="XM_068499481.1"/>
</dbReference>
<evidence type="ECO:0000256" key="1">
    <source>
        <dbReference type="ARBA" id="ARBA00004123"/>
    </source>
</evidence>
<dbReference type="PROSITE" id="PS50013">
    <property type="entry name" value="CHROMO_2"/>
    <property type="match status" value="1"/>
</dbReference>
<keyword evidence="6" id="KW-1185">Reference proteome</keyword>
<organism evidence="5 6">
    <name type="scientific">Tritrichomonas foetus</name>
    <dbReference type="NCBI Taxonomy" id="1144522"/>
    <lineage>
        <taxon>Eukaryota</taxon>
        <taxon>Metamonada</taxon>
        <taxon>Parabasalia</taxon>
        <taxon>Tritrichomonadida</taxon>
        <taxon>Tritrichomonadidae</taxon>
        <taxon>Tritrichomonas</taxon>
    </lineage>
</organism>
<evidence type="ECO:0000256" key="2">
    <source>
        <dbReference type="ARBA" id="ARBA00023242"/>
    </source>
</evidence>
<feature type="compositionally biased region" description="Polar residues" evidence="3">
    <location>
        <begin position="1291"/>
        <end position="1300"/>
    </location>
</feature>
<protein>
    <recommendedName>
        <fullName evidence="4">Chromo domain-containing protein</fullName>
    </recommendedName>
</protein>
<evidence type="ECO:0000256" key="3">
    <source>
        <dbReference type="SAM" id="MobiDB-lite"/>
    </source>
</evidence>
<feature type="region of interest" description="Disordered" evidence="3">
    <location>
        <begin position="1274"/>
        <end position="1300"/>
    </location>
</feature>
<dbReference type="Gene3D" id="3.40.50.10810">
    <property type="entry name" value="Tandem AAA-ATPase domain"/>
    <property type="match status" value="1"/>
</dbReference>
<dbReference type="InterPro" id="IPR000953">
    <property type="entry name" value="Chromo/chromo_shadow_dom"/>
</dbReference>
<comment type="subcellular location">
    <subcellularLocation>
        <location evidence="1">Nucleus</location>
    </subcellularLocation>
</comment>
<dbReference type="Gene3D" id="3.30.160.360">
    <property type="match status" value="1"/>
</dbReference>
<dbReference type="EMBL" id="MLAK01000555">
    <property type="protein sequence ID" value="OHT12798.1"/>
    <property type="molecule type" value="Genomic_DNA"/>
</dbReference>
<dbReference type="PROSITE" id="PS51543">
    <property type="entry name" value="FYRC"/>
    <property type="match status" value="1"/>
</dbReference>
<feature type="domain" description="Chromo" evidence="4">
    <location>
        <begin position="122"/>
        <end position="155"/>
    </location>
</feature>
<dbReference type="OrthoDB" id="10683459at2759"/>
<dbReference type="SUPFAM" id="SSF54160">
    <property type="entry name" value="Chromo domain-like"/>
    <property type="match status" value="1"/>
</dbReference>
<dbReference type="InterPro" id="IPR038718">
    <property type="entry name" value="SNF2-like_sf"/>
</dbReference>
<dbReference type="InterPro" id="IPR016197">
    <property type="entry name" value="Chromo-like_dom_sf"/>
</dbReference>
<feature type="region of interest" description="Disordered" evidence="3">
    <location>
        <begin position="1166"/>
        <end position="1239"/>
    </location>
</feature>
<dbReference type="GeneID" id="94834185"/>
<feature type="compositionally biased region" description="Pro residues" evidence="3">
    <location>
        <begin position="1193"/>
        <end position="1202"/>
    </location>
</feature>
<evidence type="ECO:0000259" key="4">
    <source>
        <dbReference type="PROSITE" id="PS50013"/>
    </source>
</evidence>
<feature type="compositionally biased region" description="Polar residues" evidence="3">
    <location>
        <begin position="1"/>
        <end position="14"/>
    </location>
</feature>
<dbReference type="SMART" id="SM00542">
    <property type="entry name" value="FYRC"/>
    <property type="match status" value="1"/>
</dbReference>
<feature type="compositionally biased region" description="Polar residues" evidence="3">
    <location>
        <begin position="1214"/>
        <end position="1230"/>
    </location>
</feature>